<comment type="subcellular location">
    <subcellularLocation>
        <location evidence="1">Cytoplasm</location>
        <location evidence="1">Cytoskeleton</location>
    </subcellularLocation>
</comment>
<dbReference type="Pfam" id="PF00225">
    <property type="entry name" value="Kinesin"/>
    <property type="match status" value="1"/>
</dbReference>
<dbReference type="SMART" id="SM00129">
    <property type="entry name" value="KISc"/>
    <property type="match status" value="1"/>
</dbReference>
<evidence type="ECO:0000313" key="15">
    <source>
        <dbReference type="EMBL" id="CAF1597975.1"/>
    </source>
</evidence>
<keyword evidence="7 10" id="KW-0505">Motor protein</keyword>
<keyword evidence="3" id="KW-0493">Microtubule</keyword>
<dbReference type="EMBL" id="CAJNOI010000009">
    <property type="protein sequence ID" value="CAF0779342.1"/>
    <property type="molecule type" value="Genomic_DNA"/>
</dbReference>
<dbReference type="GO" id="GO:0005524">
    <property type="term" value="F:ATP binding"/>
    <property type="evidence" value="ECO:0007669"/>
    <property type="project" value="UniProtKB-UniRule"/>
</dbReference>
<dbReference type="GO" id="GO:0003777">
    <property type="term" value="F:microtubule motor activity"/>
    <property type="evidence" value="ECO:0007669"/>
    <property type="project" value="InterPro"/>
</dbReference>
<proteinExistence type="inferred from homology"/>
<dbReference type="GO" id="GO:0032991">
    <property type="term" value="C:protein-containing complex"/>
    <property type="evidence" value="ECO:0007669"/>
    <property type="project" value="UniProtKB-ARBA"/>
</dbReference>
<comment type="similarity">
    <text evidence="10">Belongs to the TRAFAC class myosin-kinesin ATPase superfamily. Kinesin family.</text>
</comment>
<evidence type="ECO:0000256" key="12">
    <source>
        <dbReference type="SAM" id="MobiDB-lite"/>
    </source>
</evidence>
<evidence type="ECO:0000313" key="14">
    <source>
        <dbReference type="EMBL" id="CAF0779342.1"/>
    </source>
</evidence>
<keyword evidence="6 11" id="KW-0175">Coiled coil</keyword>
<feature type="region of interest" description="Disordered" evidence="12">
    <location>
        <begin position="648"/>
        <end position="682"/>
    </location>
</feature>
<dbReference type="InterPro" id="IPR027417">
    <property type="entry name" value="P-loop_NTPase"/>
</dbReference>
<dbReference type="GO" id="GO:0005874">
    <property type="term" value="C:microtubule"/>
    <property type="evidence" value="ECO:0007669"/>
    <property type="project" value="UniProtKB-KW"/>
</dbReference>
<dbReference type="GO" id="GO:0007097">
    <property type="term" value="P:nuclear migration"/>
    <property type="evidence" value="ECO:0007669"/>
    <property type="project" value="UniProtKB-ARBA"/>
</dbReference>
<evidence type="ECO:0000256" key="6">
    <source>
        <dbReference type="ARBA" id="ARBA00023054"/>
    </source>
</evidence>
<comment type="caution">
    <text evidence="14">The sequence shown here is derived from an EMBL/GenBank/DDBJ whole genome shotgun (WGS) entry which is preliminary data.</text>
</comment>
<reference evidence="14" key="1">
    <citation type="submission" date="2021-02" db="EMBL/GenBank/DDBJ databases">
        <authorList>
            <person name="Nowell W R."/>
        </authorList>
    </citation>
    <scope>NUCLEOTIDE SEQUENCE</scope>
</reference>
<protein>
    <recommendedName>
        <fullName evidence="9">Kinesin heavy chain</fullName>
    </recommendedName>
</protein>
<evidence type="ECO:0000259" key="13">
    <source>
        <dbReference type="PROSITE" id="PS50067"/>
    </source>
</evidence>
<dbReference type="PROSITE" id="PS50067">
    <property type="entry name" value="KINESIN_MOTOR_2"/>
    <property type="match status" value="1"/>
</dbReference>
<dbReference type="PRINTS" id="PR00380">
    <property type="entry name" value="KINESINHEAVY"/>
</dbReference>
<gene>
    <name evidence="14" type="ORF">BJG266_LOCUS4034</name>
    <name evidence="15" type="ORF">QVE165_LOCUS52203</name>
</gene>
<evidence type="ECO:0000313" key="17">
    <source>
        <dbReference type="Proteomes" id="UP000663877"/>
    </source>
</evidence>
<evidence type="ECO:0000256" key="3">
    <source>
        <dbReference type="ARBA" id="ARBA00022701"/>
    </source>
</evidence>
<dbReference type="PANTHER" id="PTHR47968">
    <property type="entry name" value="CENTROMERE PROTEIN E"/>
    <property type="match status" value="1"/>
</dbReference>
<evidence type="ECO:0000256" key="2">
    <source>
        <dbReference type="ARBA" id="ARBA00022490"/>
    </source>
</evidence>
<name>A0A813RC23_9BILA</name>
<feature type="binding site" evidence="10">
    <location>
        <begin position="86"/>
        <end position="93"/>
    </location>
    <ligand>
        <name>ATP</name>
        <dbReference type="ChEBI" id="CHEBI:30616"/>
    </ligand>
</feature>
<evidence type="ECO:0000256" key="11">
    <source>
        <dbReference type="SAM" id="Coils"/>
    </source>
</evidence>
<keyword evidence="16" id="KW-1185">Reference proteome</keyword>
<dbReference type="OrthoDB" id="3176171at2759"/>
<dbReference type="AlphaFoldDB" id="A0A813RC23"/>
<dbReference type="InterPro" id="IPR036961">
    <property type="entry name" value="Kinesin_motor_dom_sf"/>
</dbReference>
<accession>A0A813RC23</accession>
<dbReference type="GO" id="GO:0048489">
    <property type="term" value="P:synaptic vesicle transport"/>
    <property type="evidence" value="ECO:0007669"/>
    <property type="project" value="UniProtKB-ARBA"/>
</dbReference>
<dbReference type="GO" id="GO:0030951">
    <property type="term" value="P:establishment or maintenance of microtubule cytoskeleton polarity"/>
    <property type="evidence" value="ECO:0007669"/>
    <property type="project" value="UniProtKB-ARBA"/>
</dbReference>
<organism evidence="14 17">
    <name type="scientific">Adineta steineri</name>
    <dbReference type="NCBI Taxonomy" id="433720"/>
    <lineage>
        <taxon>Eukaryota</taxon>
        <taxon>Metazoa</taxon>
        <taxon>Spiralia</taxon>
        <taxon>Gnathifera</taxon>
        <taxon>Rotifera</taxon>
        <taxon>Eurotatoria</taxon>
        <taxon>Bdelloidea</taxon>
        <taxon>Adinetida</taxon>
        <taxon>Adinetidae</taxon>
        <taxon>Adineta</taxon>
    </lineage>
</organism>
<dbReference type="Gene3D" id="3.40.850.10">
    <property type="entry name" value="Kinesin motor domain"/>
    <property type="match status" value="1"/>
</dbReference>
<evidence type="ECO:0000256" key="4">
    <source>
        <dbReference type="ARBA" id="ARBA00022741"/>
    </source>
</evidence>
<dbReference type="SUPFAM" id="SSF52540">
    <property type="entry name" value="P-loop containing nucleoside triphosphate hydrolases"/>
    <property type="match status" value="1"/>
</dbReference>
<evidence type="ECO:0000256" key="5">
    <source>
        <dbReference type="ARBA" id="ARBA00022840"/>
    </source>
</evidence>
<dbReference type="GO" id="GO:0098957">
    <property type="term" value="P:anterograde axonal transport of mitochondrion"/>
    <property type="evidence" value="ECO:0007669"/>
    <property type="project" value="UniProtKB-ARBA"/>
</dbReference>
<dbReference type="CDD" id="cd01369">
    <property type="entry name" value="KISc_KHC_KIF5"/>
    <property type="match status" value="1"/>
</dbReference>
<sequence>MAANECNIRVVARFRPLNESEKQAGNESVVNFPTDKDDTTLITGNPYIFDKVFRSNATQENVYNETAKEIVKDVLNGYNGTIFAYGQTSTGKTHTMEGVMGSDGQQGIIPRIAQDIFNHIYTLDTNFHFQIKISYFEIYLDKIRDLLDVSKTNLAVGRDKNCAPYVKGVTERFVSSPDEIFKIMKEGKKNRRIAVTNMNEHSSRSHSVFLIHVKQENVQNEKKLTGKLYLVDLAGTENVSRTGAEGQVLGEAKCINKSLSALGNVILALADETKPYIPYRSSKLTHILKESLGGNARTTIILCCSPASYNDSQTRSTLEFGKRAKNIKNQVIVNEELTAEESKRRWEKECEKVARLIGQLSRLKVELEQWRRGETVTKDEQINLLESDDTLSTTQSTMSLLTVASSALSPTTSVVGTVAAGNPLDGPDLRSSVNVDEWEKERSTLYQQLDEKNDEINNLAQTLERLESQTVEHHIFSQARKDNENLQVKVNRLQQESESAKEEVKEVLQALEKLAVNYDQKTQEVETKSKENEILVQELDTKLTSLNSIRKELEEEKRTSKQTQDSLNEILVKLRAQECVTDSTSDVQKVLSQQMEQVSEQHQKQLTILRDEIRTKESQTKILKGSVSLYDLFSKMKQAYIDKKIPAPYPAASLASPPSPSTIKKRSKSKPKENKDDSEFEQQIKKRNSINCFI</sequence>
<dbReference type="InterPro" id="IPR027640">
    <property type="entry name" value="Kinesin-like_fam"/>
</dbReference>
<feature type="coiled-coil region" evidence="11">
    <location>
        <begin position="435"/>
        <end position="619"/>
    </location>
</feature>
<dbReference type="GO" id="GO:0008017">
    <property type="term" value="F:microtubule binding"/>
    <property type="evidence" value="ECO:0007669"/>
    <property type="project" value="InterPro"/>
</dbReference>
<keyword evidence="2" id="KW-0963">Cytoplasm</keyword>
<dbReference type="InterPro" id="IPR001752">
    <property type="entry name" value="Kinesin_motor_dom"/>
</dbReference>
<dbReference type="Proteomes" id="UP000663877">
    <property type="component" value="Unassembled WGS sequence"/>
</dbReference>
<keyword evidence="5 10" id="KW-0067">ATP-binding</keyword>
<feature type="domain" description="Kinesin motor" evidence="13">
    <location>
        <begin position="7"/>
        <end position="327"/>
    </location>
</feature>
<evidence type="ECO:0000256" key="10">
    <source>
        <dbReference type="PROSITE-ProRule" id="PRU00283"/>
    </source>
</evidence>
<dbReference type="EMBL" id="CAJNOM010001204">
    <property type="protein sequence ID" value="CAF1597975.1"/>
    <property type="molecule type" value="Genomic_DNA"/>
</dbReference>
<evidence type="ECO:0000256" key="7">
    <source>
        <dbReference type="ARBA" id="ARBA00023175"/>
    </source>
</evidence>
<dbReference type="Proteomes" id="UP000663832">
    <property type="component" value="Unassembled WGS sequence"/>
</dbReference>
<evidence type="ECO:0000256" key="9">
    <source>
        <dbReference type="ARBA" id="ARBA00069521"/>
    </source>
</evidence>
<dbReference type="FunFam" id="3.40.850.10:FF:000067">
    <property type="entry name" value="Kinesin-like protein"/>
    <property type="match status" value="1"/>
</dbReference>
<evidence type="ECO:0000256" key="1">
    <source>
        <dbReference type="ARBA" id="ARBA00004245"/>
    </source>
</evidence>
<dbReference type="GO" id="GO:1904115">
    <property type="term" value="C:axon cytoplasm"/>
    <property type="evidence" value="ECO:0007669"/>
    <property type="project" value="GOC"/>
</dbReference>
<evidence type="ECO:0000256" key="8">
    <source>
        <dbReference type="ARBA" id="ARBA00023212"/>
    </source>
</evidence>
<dbReference type="PANTHER" id="PTHR47968:SF36">
    <property type="entry name" value="KINESIN HEAVY CHAIN ISOFORM X1"/>
    <property type="match status" value="1"/>
</dbReference>
<evidence type="ECO:0000313" key="16">
    <source>
        <dbReference type="Proteomes" id="UP000663832"/>
    </source>
</evidence>
<dbReference type="GO" id="GO:0007292">
    <property type="term" value="P:female gamete generation"/>
    <property type="evidence" value="ECO:0007669"/>
    <property type="project" value="UniProtKB-ARBA"/>
</dbReference>
<keyword evidence="4 10" id="KW-0547">Nucleotide-binding</keyword>
<keyword evidence="8" id="KW-0206">Cytoskeleton</keyword>